<name>A0A0D2PXH3_HYPSF</name>
<feature type="region of interest" description="Disordered" evidence="1">
    <location>
        <begin position="1"/>
        <end position="26"/>
    </location>
</feature>
<feature type="compositionally biased region" description="Basic and acidic residues" evidence="1">
    <location>
        <begin position="1"/>
        <end position="25"/>
    </location>
</feature>
<organism evidence="2 3">
    <name type="scientific">Hypholoma sublateritium (strain FD-334 SS-4)</name>
    <dbReference type="NCBI Taxonomy" id="945553"/>
    <lineage>
        <taxon>Eukaryota</taxon>
        <taxon>Fungi</taxon>
        <taxon>Dikarya</taxon>
        <taxon>Basidiomycota</taxon>
        <taxon>Agaricomycotina</taxon>
        <taxon>Agaricomycetes</taxon>
        <taxon>Agaricomycetidae</taxon>
        <taxon>Agaricales</taxon>
        <taxon>Agaricineae</taxon>
        <taxon>Strophariaceae</taxon>
        <taxon>Hypholoma</taxon>
    </lineage>
</organism>
<feature type="region of interest" description="Disordered" evidence="1">
    <location>
        <begin position="113"/>
        <end position="170"/>
    </location>
</feature>
<protein>
    <submittedName>
        <fullName evidence="2">Uncharacterized protein</fullName>
    </submittedName>
</protein>
<keyword evidence="3" id="KW-1185">Reference proteome</keyword>
<dbReference type="STRING" id="945553.A0A0D2PXH3"/>
<evidence type="ECO:0000256" key="1">
    <source>
        <dbReference type="SAM" id="MobiDB-lite"/>
    </source>
</evidence>
<dbReference type="AlphaFoldDB" id="A0A0D2PXH3"/>
<evidence type="ECO:0000313" key="2">
    <source>
        <dbReference type="EMBL" id="KJA24125.1"/>
    </source>
</evidence>
<evidence type="ECO:0000313" key="3">
    <source>
        <dbReference type="Proteomes" id="UP000054270"/>
    </source>
</evidence>
<dbReference type="Proteomes" id="UP000054270">
    <property type="component" value="Unassembled WGS sequence"/>
</dbReference>
<gene>
    <name evidence="2" type="ORF">HYPSUDRAFT_53993</name>
</gene>
<accession>A0A0D2PXH3</accession>
<proteinExistence type="predicted"/>
<sequence length="417" mass="45513">MQVKIDGSKKRIDHKAKGSQKDKKNIAKSNPCPFCVKLQHALPYPSDHSNPSLVEQNVANGNICVQQPVRIVALRKRVGGMSGAYRSDSPLRGMSFGGLSEAQYAVVTTGRRRDGNLRGSAGKEQAHFKTRRGAAGMRARGSRKSEGLAASDSEACEAKTRRIKRNSQSASRATHESSVLSLVFSGILIISKRVQDPDEYFLECSAPVSASSLLSYWDVEEAENLLSLLVSLVEEQPHLGYPLTTGVELQIYLGTPTTTAVEWHISPSATWSATVSVGYYQVNDASQEVTFTGSRQQLGSVCSSPLELASLLRKAEHLVLCPGAGLMRILSSENQRNRGRPLLTHTANATYGGIIYVALKYPEIKFKEVKILDTPGLVDGVGYPLENIHIRKLIATYSTQTRPIMAVVLPSRSYLSR</sequence>
<reference evidence="3" key="1">
    <citation type="submission" date="2014-04" db="EMBL/GenBank/DDBJ databases">
        <title>Evolutionary Origins and Diversification of the Mycorrhizal Mutualists.</title>
        <authorList>
            <consortium name="DOE Joint Genome Institute"/>
            <consortium name="Mycorrhizal Genomics Consortium"/>
            <person name="Kohler A."/>
            <person name="Kuo A."/>
            <person name="Nagy L.G."/>
            <person name="Floudas D."/>
            <person name="Copeland A."/>
            <person name="Barry K.W."/>
            <person name="Cichocki N."/>
            <person name="Veneault-Fourrey C."/>
            <person name="LaButti K."/>
            <person name="Lindquist E.A."/>
            <person name="Lipzen A."/>
            <person name="Lundell T."/>
            <person name="Morin E."/>
            <person name="Murat C."/>
            <person name="Riley R."/>
            <person name="Ohm R."/>
            <person name="Sun H."/>
            <person name="Tunlid A."/>
            <person name="Henrissat B."/>
            <person name="Grigoriev I.V."/>
            <person name="Hibbett D.S."/>
            <person name="Martin F."/>
        </authorList>
    </citation>
    <scope>NUCLEOTIDE SEQUENCE [LARGE SCALE GENOMIC DNA]</scope>
    <source>
        <strain evidence="3">FD-334 SS-4</strain>
    </source>
</reference>
<dbReference type="EMBL" id="KN817539">
    <property type="protein sequence ID" value="KJA24125.1"/>
    <property type="molecule type" value="Genomic_DNA"/>
</dbReference>